<sequence>MLQVFISRGPDGPFIGRRLPSQWPCSRERPPASFTNKPGRGRLPWGFFIVWKKWRQAQKGVQVVLLREQVGLVPGATIGQGAPATRRPNGP</sequence>
<evidence type="ECO:0000313" key="2">
    <source>
        <dbReference type="EMBL" id="ACF80874.1"/>
    </source>
</evidence>
<protein>
    <submittedName>
        <fullName evidence="2">Uncharacterized protein</fullName>
    </submittedName>
</protein>
<proteinExistence type="evidence at transcript level"/>
<reference evidence="2" key="1">
    <citation type="journal article" date="2009" name="PLoS Genet.">
        <title>Sequencing, mapping, and analysis of 27,455 maize full-length cDNAs.</title>
        <authorList>
            <person name="Soderlund C."/>
            <person name="Descour A."/>
            <person name="Kudrna D."/>
            <person name="Bomhoff M."/>
            <person name="Boyd L."/>
            <person name="Currie J."/>
            <person name="Angelova A."/>
            <person name="Collura K."/>
            <person name="Wissotski M."/>
            <person name="Ashley E."/>
            <person name="Morrow D."/>
            <person name="Fernandes J."/>
            <person name="Walbot V."/>
            <person name="Yu Y."/>
        </authorList>
    </citation>
    <scope>NUCLEOTIDE SEQUENCE</scope>
    <source>
        <strain evidence="2">B73</strain>
    </source>
</reference>
<dbReference type="AlphaFoldDB" id="B4FFI1"/>
<accession>B4FFI1</accession>
<dbReference type="EMBL" id="BT035869">
    <property type="protein sequence ID" value="ACF80874.1"/>
    <property type="molecule type" value="mRNA"/>
</dbReference>
<feature type="region of interest" description="Disordered" evidence="1">
    <location>
        <begin position="17"/>
        <end position="37"/>
    </location>
</feature>
<organism evidence="2">
    <name type="scientific">Zea mays</name>
    <name type="common">Maize</name>
    <dbReference type="NCBI Taxonomy" id="4577"/>
    <lineage>
        <taxon>Eukaryota</taxon>
        <taxon>Viridiplantae</taxon>
        <taxon>Streptophyta</taxon>
        <taxon>Embryophyta</taxon>
        <taxon>Tracheophyta</taxon>
        <taxon>Spermatophyta</taxon>
        <taxon>Magnoliopsida</taxon>
        <taxon>Liliopsida</taxon>
        <taxon>Poales</taxon>
        <taxon>Poaceae</taxon>
        <taxon>PACMAD clade</taxon>
        <taxon>Panicoideae</taxon>
        <taxon>Andropogonodae</taxon>
        <taxon>Andropogoneae</taxon>
        <taxon>Tripsacinae</taxon>
        <taxon>Zea</taxon>
    </lineage>
</organism>
<name>B4FFI1_MAIZE</name>
<evidence type="ECO:0000256" key="1">
    <source>
        <dbReference type="SAM" id="MobiDB-lite"/>
    </source>
</evidence>